<dbReference type="Proteomes" id="UP000772196">
    <property type="component" value="Unassembled WGS sequence"/>
</dbReference>
<accession>A0ABX1HBU4</accession>
<reference evidence="1 2" key="1">
    <citation type="submission" date="2020-04" db="EMBL/GenBank/DDBJ databases">
        <title>Phylogenetic Diversity and Antibacterial Activity against Ralstonia solanacearum of Endophytic Actinomycete Isolated from Moss.</title>
        <authorList>
            <person name="Zhuang X."/>
        </authorList>
    </citation>
    <scope>NUCLEOTIDE SEQUENCE [LARGE SCALE GENOMIC DNA]</scope>
    <source>
        <strain evidence="1 2">LD120</strain>
    </source>
</reference>
<gene>
    <name evidence="1" type="ORF">HFV08_26575</name>
</gene>
<comment type="caution">
    <text evidence="1">The sequence shown here is derived from an EMBL/GenBank/DDBJ whole genome shotgun (WGS) entry which is preliminary data.</text>
</comment>
<protein>
    <submittedName>
        <fullName evidence="1">DUF1016 domain-containing protein</fullName>
    </submittedName>
</protein>
<proteinExistence type="predicted"/>
<evidence type="ECO:0000313" key="1">
    <source>
        <dbReference type="EMBL" id="NKI44745.1"/>
    </source>
</evidence>
<name>A0ABX1HBU4_9ACTN</name>
<sequence length="49" mass="5671">MVDDLKTLVRGAHLRARLKVNTEMIRMYREIGRTILERQEQGGWGSSTP</sequence>
<organism evidence="1 2">
    <name type="scientific">Streptomyces physcomitrii</name>
    <dbReference type="NCBI Taxonomy" id="2724184"/>
    <lineage>
        <taxon>Bacteria</taxon>
        <taxon>Bacillati</taxon>
        <taxon>Actinomycetota</taxon>
        <taxon>Actinomycetes</taxon>
        <taxon>Kitasatosporales</taxon>
        <taxon>Streptomycetaceae</taxon>
        <taxon>Streptomyces</taxon>
    </lineage>
</organism>
<keyword evidence="2" id="KW-1185">Reference proteome</keyword>
<evidence type="ECO:0000313" key="2">
    <source>
        <dbReference type="Proteomes" id="UP000772196"/>
    </source>
</evidence>
<dbReference type="EMBL" id="JAAWWP010000021">
    <property type="protein sequence ID" value="NKI44745.1"/>
    <property type="molecule type" value="Genomic_DNA"/>
</dbReference>